<sequence>MKNNFKLLSVGFLFVASFFTSCQKDDYSLGDLTAPTGLTIETDVVGQNTSNPNGDGSGNVNIKVTAENAIAFKIGYNEINDLTSQVELVSLPGTIINSLPTATVTKKFTMLGLHTYRITVVAYGRGGTSTTATAEVDVVSNFSPDPDIVTYLTNDTSKTWKVDQSVPGHFGVGPWIGEVTPIWWSAAIDEKVLCCNCFYTSRFTFTKVAASNSFSIQVATPDGAFTKTGSLASIPGIPASGDEGCYSYGGGDTAFSFIPASSGIAAETPSTQTSIMLSGSTTFIGYGALQKEYEIMVITPTYMYLRVQGTETGNAWYLKMVPVN</sequence>
<accession>A0ABT6XTL9</accession>
<evidence type="ECO:0000313" key="1">
    <source>
        <dbReference type="EMBL" id="MDI9258446.1"/>
    </source>
</evidence>
<name>A0ABT6XTL9_9FLAO</name>
<proteinExistence type="predicted"/>
<dbReference type="Proteomes" id="UP001230035">
    <property type="component" value="Unassembled WGS sequence"/>
</dbReference>
<gene>
    <name evidence="1" type="ORF">QHT84_13560</name>
</gene>
<organism evidence="1 2">
    <name type="scientific">Flavobacterium sedimenticola</name>
    <dbReference type="NCBI Taxonomy" id="3043286"/>
    <lineage>
        <taxon>Bacteria</taxon>
        <taxon>Pseudomonadati</taxon>
        <taxon>Bacteroidota</taxon>
        <taxon>Flavobacteriia</taxon>
        <taxon>Flavobacteriales</taxon>
        <taxon>Flavobacteriaceae</taxon>
        <taxon>Flavobacterium</taxon>
    </lineage>
</organism>
<reference evidence="1 2" key="1">
    <citation type="submission" date="2023-05" db="EMBL/GenBank/DDBJ databases">
        <title>Flavobacterium sedimenti sp. nov., isolated from the sediment.</title>
        <authorList>
            <person name="Wu N."/>
        </authorList>
    </citation>
    <scope>NUCLEOTIDE SEQUENCE [LARGE SCALE GENOMIC DNA]</scope>
    <source>
        <strain evidence="1 2">YZ-48</strain>
    </source>
</reference>
<protein>
    <submittedName>
        <fullName evidence="1">Uncharacterized protein</fullName>
    </submittedName>
</protein>
<comment type="caution">
    <text evidence="1">The sequence shown here is derived from an EMBL/GenBank/DDBJ whole genome shotgun (WGS) entry which is preliminary data.</text>
</comment>
<dbReference type="RefSeq" id="WP_283240112.1">
    <property type="nucleotide sequence ID" value="NZ_JASGBP010000012.1"/>
</dbReference>
<dbReference type="EMBL" id="JASGBP010000012">
    <property type="protein sequence ID" value="MDI9258446.1"/>
    <property type="molecule type" value="Genomic_DNA"/>
</dbReference>
<evidence type="ECO:0000313" key="2">
    <source>
        <dbReference type="Proteomes" id="UP001230035"/>
    </source>
</evidence>
<keyword evidence="2" id="KW-1185">Reference proteome</keyword>
<dbReference type="PROSITE" id="PS51257">
    <property type="entry name" value="PROKAR_LIPOPROTEIN"/>
    <property type="match status" value="1"/>
</dbReference>